<dbReference type="PROSITE" id="PS01081">
    <property type="entry name" value="HTH_TETR_1"/>
    <property type="match status" value="1"/>
</dbReference>
<dbReference type="InterPro" id="IPR023772">
    <property type="entry name" value="DNA-bd_HTH_TetR-type_CS"/>
</dbReference>
<dbReference type="KEGG" id="tpz:Tph_c24790"/>
<keyword evidence="3" id="KW-0804">Transcription</keyword>
<dbReference type="InterPro" id="IPR050109">
    <property type="entry name" value="HTH-type_TetR-like_transc_reg"/>
</dbReference>
<dbReference type="Pfam" id="PF00440">
    <property type="entry name" value="TetR_N"/>
    <property type="match status" value="1"/>
</dbReference>
<sequence length="183" mass="20654">MNVRDRVIAAVKELACERGLHDITVDEMAAGAGISKRTLYRYFGSKEGVIEAVLDSVIEELTQEIRSLVDREKDIAGVLTGAIRCFLEDGRFLFNAGSISDLKRCYPQLWSKIERIRAENIRWIIQTMARRGDPVIRDLDPRILTACVTASVQAVLNPDFLLTNNLTVEEAAVQLQRFLLRSF</sequence>
<accession>K4LIC9</accession>
<dbReference type="PANTHER" id="PTHR30055:SF234">
    <property type="entry name" value="HTH-TYPE TRANSCRIPTIONAL REGULATOR BETI"/>
    <property type="match status" value="1"/>
</dbReference>
<name>K4LIC9_THEPS</name>
<feature type="DNA-binding region" description="H-T-H motif" evidence="4">
    <location>
        <begin position="24"/>
        <end position="43"/>
    </location>
</feature>
<dbReference type="InterPro" id="IPR009057">
    <property type="entry name" value="Homeodomain-like_sf"/>
</dbReference>
<dbReference type="Proteomes" id="UP000000467">
    <property type="component" value="Chromosome"/>
</dbReference>
<dbReference type="eggNOG" id="COG1309">
    <property type="taxonomic scope" value="Bacteria"/>
</dbReference>
<dbReference type="RefSeq" id="WP_015051515.1">
    <property type="nucleotide sequence ID" value="NC_018870.1"/>
</dbReference>
<dbReference type="GO" id="GO:0003700">
    <property type="term" value="F:DNA-binding transcription factor activity"/>
    <property type="evidence" value="ECO:0007669"/>
    <property type="project" value="TreeGrafter"/>
</dbReference>
<dbReference type="SUPFAM" id="SSF46689">
    <property type="entry name" value="Homeodomain-like"/>
    <property type="match status" value="1"/>
</dbReference>
<dbReference type="STRING" id="1089553.Tph_c24790"/>
<dbReference type="OrthoDB" id="9815924at2"/>
<dbReference type="GO" id="GO:0000976">
    <property type="term" value="F:transcription cis-regulatory region binding"/>
    <property type="evidence" value="ECO:0007669"/>
    <property type="project" value="TreeGrafter"/>
</dbReference>
<dbReference type="Gene3D" id="1.10.357.10">
    <property type="entry name" value="Tetracycline Repressor, domain 2"/>
    <property type="match status" value="1"/>
</dbReference>
<dbReference type="PROSITE" id="PS50977">
    <property type="entry name" value="HTH_TETR_2"/>
    <property type="match status" value="1"/>
</dbReference>
<keyword evidence="7" id="KW-1185">Reference proteome</keyword>
<evidence type="ECO:0000256" key="3">
    <source>
        <dbReference type="ARBA" id="ARBA00023163"/>
    </source>
</evidence>
<dbReference type="PANTHER" id="PTHR30055">
    <property type="entry name" value="HTH-TYPE TRANSCRIPTIONAL REGULATOR RUTR"/>
    <property type="match status" value="1"/>
</dbReference>
<gene>
    <name evidence="6" type="ordered locus">Tph_c24790</name>
</gene>
<dbReference type="AlphaFoldDB" id="K4LIC9"/>
<dbReference type="HOGENOM" id="CLU_069356_30_3_9"/>
<proteinExistence type="predicted"/>
<protein>
    <submittedName>
        <fullName evidence="6">TetR-like transcriptional regulator</fullName>
    </submittedName>
</protein>
<dbReference type="EMBL" id="CP003732">
    <property type="protein sequence ID" value="AFV12653.1"/>
    <property type="molecule type" value="Genomic_DNA"/>
</dbReference>
<evidence type="ECO:0000259" key="5">
    <source>
        <dbReference type="PROSITE" id="PS50977"/>
    </source>
</evidence>
<dbReference type="PRINTS" id="PR00455">
    <property type="entry name" value="HTHTETR"/>
</dbReference>
<evidence type="ECO:0000313" key="6">
    <source>
        <dbReference type="EMBL" id="AFV12653.1"/>
    </source>
</evidence>
<evidence type="ECO:0000256" key="2">
    <source>
        <dbReference type="ARBA" id="ARBA00023125"/>
    </source>
</evidence>
<keyword evidence="1" id="KW-0805">Transcription regulation</keyword>
<evidence type="ECO:0000256" key="1">
    <source>
        <dbReference type="ARBA" id="ARBA00023015"/>
    </source>
</evidence>
<reference evidence="6 7" key="1">
    <citation type="journal article" date="2012" name="BMC Genomics">
        <title>Genome-guided analysis of physiological and morphological traits of the fermentative acetate oxidizer Thermacetogenium phaeum.</title>
        <authorList>
            <person name="Oehler D."/>
            <person name="Poehlein A."/>
            <person name="Leimbach A."/>
            <person name="Muller N."/>
            <person name="Daniel R."/>
            <person name="Gottschalk G."/>
            <person name="Schink B."/>
        </authorList>
    </citation>
    <scope>NUCLEOTIDE SEQUENCE [LARGE SCALE GENOMIC DNA]</scope>
    <source>
        <strain evidence="7">ATCC BAA-254 / DSM 26808 / PB</strain>
    </source>
</reference>
<feature type="domain" description="HTH tetR-type" evidence="5">
    <location>
        <begin position="1"/>
        <end position="61"/>
    </location>
</feature>
<organism evidence="6 7">
    <name type="scientific">Thermacetogenium phaeum (strain ATCC BAA-254 / DSM 26808 / PB)</name>
    <dbReference type="NCBI Taxonomy" id="1089553"/>
    <lineage>
        <taxon>Bacteria</taxon>
        <taxon>Bacillati</taxon>
        <taxon>Bacillota</taxon>
        <taxon>Clostridia</taxon>
        <taxon>Thermoanaerobacterales</taxon>
        <taxon>Thermoanaerobacteraceae</taxon>
        <taxon>Thermacetogenium</taxon>
    </lineage>
</organism>
<keyword evidence="2 4" id="KW-0238">DNA-binding</keyword>
<evidence type="ECO:0000256" key="4">
    <source>
        <dbReference type="PROSITE-ProRule" id="PRU00335"/>
    </source>
</evidence>
<evidence type="ECO:0000313" key="7">
    <source>
        <dbReference type="Proteomes" id="UP000000467"/>
    </source>
</evidence>
<dbReference type="InterPro" id="IPR001647">
    <property type="entry name" value="HTH_TetR"/>
</dbReference>
<dbReference type="Gene3D" id="1.10.10.60">
    <property type="entry name" value="Homeodomain-like"/>
    <property type="match status" value="1"/>
</dbReference>